<comment type="caution">
    <text evidence="3">The sequence shown here is derived from an EMBL/GenBank/DDBJ whole genome shotgun (WGS) entry which is preliminary data.</text>
</comment>
<feature type="domain" description="C3H1-type" evidence="2">
    <location>
        <begin position="169"/>
        <end position="192"/>
    </location>
</feature>
<dbReference type="InterPro" id="IPR000571">
    <property type="entry name" value="Znf_CCCH"/>
</dbReference>
<evidence type="ECO:0000313" key="4">
    <source>
        <dbReference type="Proteomes" id="UP000626109"/>
    </source>
</evidence>
<keyword evidence="1" id="KW-0479">Metal-binding</keyword>
<evidence type="ECO:0000256" key="1">
    <source>
        <dbReference type="PROSITE-ProRule" id="PRU00723"/>
    </source>
</evidence>
<organism evidence="3 4">
    <name type="scientific">Polarella glacialis</name>
    <name type="common">Dinoflagellate</name>
    <dbReference type="NCBI Taxonomy" id="89957"/>
    <lineage>
        <taxon>Eukaryota</taxon>
        <taxon>Sar</taxon>
        <taxon>Alveolata</taxon>
        <taxon>Dinophyceae</taxon>
        <taxon>Suessiales</taxon>
        <taxon>Suessiaceae</taxon>
        <taxon>Polarella</taxon>
    </lineage>
</organism>
<keyword evidence="1" id="KW-0862">Zinc</keyword>
<proteinExistence type="predicted"/>
<feature type="non-terminal residue" evidence="3">
    <location>
        <position position="217"/>
    </location>
</feature>
<dbReference type="EMBL" id="CAJNNW010002512">
    <property type="protein sequence ID" value="CAE8644323.1"/>
    <property type="molecule type" value="Genomic_DNA"/>
</dbReference>
<evidence type="ECO:0000313" key="3">
    <source>
        <dbReference type="EMBL" id="CAE8644323.1"/>
    </source>
</evidence>
<name>A0A813I2X8_POLGL</name>
<sequence>GTETDLLFAPSPEAVAERLRLISFSHIEGSRLPIHYNTSTAIFSHLGETETDLPLAQSSEADAEHRRLISSLNIEPSVFCYAFNAPPGFEDLAPPAVKALQTLAVEEPRSLPLAPPGARFLTTWPSVRPSTIAEEVKPQIMTNNKYKWSLEESRVQRPSRRHKRGECKPCAWFTTNRGCKRGMSCTFCHLCQSKTESLRQRRQWAVATLFSPATSDY</sequence>
<feature type="zinc finger region" description="C3H1-type" evidence="1">
    <location>
        <begin position="169"/>
        <end position="192"/>
    </location>
</feature>
<dbReference type="PROSITE" id="PS50103">
    <property type="entry name" value="ZF_C3H1"/>
    <property type="match status" value="1"/>
</dbReference>
<dbReference type="AlphaFoldDB" id="A0A813I2X8"/>
<dbReference type="GO" id="GO:0008270">
    <property type="term" value="F:zinc ion binding"/>
    <property type="evidence" value="ECO:0007669"/>
    <property type="project" value="UniProtKB-KW"/>
</dbReference>
<evidence type="ECO:0000259" key="2">
    <source>
        <dbReference type="PROSITE" id="PS50103"/>
    </source>
</evidence>
<reference evidence="3" key="1">
    <citation type="submission" date="2021-02" db="EMBL/GenBank/DDBJ databases">
        <authorList>
            <person name="Dougan E. K."/>
            <person name="Rhodes N."/>
            <person name="Thang M."/>
            <person name="Chan C."/>
        </authorList>
    </citation>
    <scope>NUCLEOTIDE SEQUENCE</scope>
</reference>
<protein>
    <recommendedName>
        <fullName evidence="2">C3H1-type domain-containing protein</fullName>
    </recommendedName>
</protein>
<gene>
    <name evidence="3" type="ORF">PGLA2088_LOCUS2962</name>
</gene>
<keyword evidence="1" id="KW-0863">Zinc-finger</keyword>
<dbReference type="Proteomes" id="UP000626109">
    <property type="component" value="Unassembled WGS sequence"/>
</dbReference>
<accession>A0A813I2X8</accession>